<reference evidence="1 2" key="1">
    <citation type="submission" date="2023-03" db="EMBL/GenBank/DDBJ databases">
        <title>Paludisphaera mucosa sp. nov. a novel planctomycete from northern fen.</title>
        <authorList>
            <person name="Ivanova A."/>
        </authorList>
    </citation>
    <scope>NUCLEOTIDE SEQUENCE [LARGE SCALE GENOMIC DNA]</scope>
    <source>
        <strain evidence="1 2">Pla2</strain>
    </source>
</reference>
<proteinExistence type="predicted"/>
<protein>
    <recommendedName>
        <fullName evidence="3">DUF5069 domain-containing protein</fullName>
    </recommendedName>
</protein>
<organism evidence="1 2">
    <name type="scientific">Paludisphaera mucosa</name>
    <dbReference type="NCBI Taxonomy" id="3030827"/>
    <lineage>
        <taxon>Bacteria</taxon>
        <taxon>Pseudomonadati</taxon>
        <taxon>Planctomycetota</taxon>
        <taxon>Planctomycetia</taxon>
        <taxon>Isosphaerales</taxon>
        <taxon>Isosphaeraceae</taxon>
        <taxon>Paludisphaera</taxon>
    </lineage>
</organism>
<dbReference type="RefSeq" id="WP_277863624.1">
    <property type="nucleotide sequence ID" value="NZ_JARRAG010000002.1"/>
</dbReference>
<sequence length="130" mass="15178">MPDDDRHEFDVGPGDEMQRKYGWYAENRPDIHVEPDQVPEPLRDLIPYVERWAIPCDVTRGDYFEKQPEADVREFVRVVAPRDGEINAWLDTFKTQWPQAGFQFMYLLKALGEAACDYPDEIEEVPSDDA</sequence>
<evidence type="ECO:0008006" key="3">
    <source>
        <dbReference type="Google" id="ProtNLM"/>
    </source>
</evidence>
<keyword evidence="2" id="KW-1185">Reference proteome</keyword>
<gene>
    <name evidence="1" type="ORF">PZE19_26575</name>
</gene>
<name>A0ABT6FIE1_9BACT</name>
<dbReference type="EMBL" id="JARRAG010000002">
    <property type="protein sequence ID" value="MDG3007343.1"/>
    <property type="molecule type" value="Genomic_DNA"/>
</dbReference>
<dbReference type="Proteomes" id="UP001216907">
    <property type="component" value="Unassembled WGS sequence"/>
</dbReference>
<accession>A0ABT6FIE1</accession>
<evidence type="ECO:0000313" key="1">
    <source>
        <dbReference type="EMBL" id="MDG3007343.1"/>
    </source>
</evidence>
<comment type="caution">
    <text evidence="1">The sequence shown here is derived from an EMBL/GenBank/DDBJ whole genome shotgun (WGS) entry which is preliminary data.</text>
</comment>
<evidence type="ECO:0000313" key="2">
    <source>
        <dbReference type="Proteomes" id="UP001216907"/>
    </source>
</evidence>